<protein>
    <submittedName>
        <fullName evidence="1">Uncharacterized protein</fullName>
    </submittedName>
</protein>
<comment type="caution">
    <text evidence="1">The sequence shown here is derived from an EMBL/GenBank/DDBJ whole genome shotgun (WGS) entry which is preliminary data.</text>
</comment>
<dbReference type="EMBL" id="LAZR01030550">
    <property type="protein sequence ID" value="KKL56276.1"/>
    <property type="molecule type" value="Genomic_DNA"/>
</dbReference>
<proteinExistence type="predicted"/>
<accession>A0A0F9DR99</accession>
<name>A0A0F9DR99_9ZZZZ</name>
<sequence>MYDYVVEDGRKYGYPECCIETFHKLIQHDISPALIMDWMYGMDTAENRNKYIRCPSCREYGGPFELTNFVTYKSELELLAQHISDYLITIEKFNLLPNQNHKSCSIPIEDNPIDQMCWVDIICPTCCGPHFENECPFE</sequence>
<evidence type="ECO:0000313" key="1">
    <source>
        <dbReference type="EMBL" id="KKL56276.1"/>
    </source>
</evidence>
<reference evidence="1" key="1">
    <citation type="journal article" date="2015" name="Nature">
        <title>Complex archaea that bridge the gap between prokaryotes and eukaryotes.</title>
        <authorList>
            <person name="Spang A."/>
            <person name="Saw J.H."/>
            <person name="Jorgensen S.L."/>
            <person name="Zaremba-Niedzwiedzka K."/>
            <person name="Martijn J."/>
            <person name="Lind A.E."/>
            <person name="van Eijk R."/>
            <person name="Schleper C."/>
            <person name="Guy L."/>
            <person name="Ettema T.J."/>
        </authorList>
    </citation>
    <scope>NUCLEOTIDE SEQUENCE</scope>
</reference>
<dbReference type="AlphaFoldDB" id="A0A0F9DR99"/>
<gene>
    <name evidence="1" type="ORF">LCGC14_2247010</name>
</gene>
<organism evidence="1">
    <name type="scientific">marine sediment metagenome</name>
    <dbReference type="NCBI Taxonomy" id="412755"/>
    <lineage>
        <taxon>unclassified sequences</taxon>
        <taxon>metagenomes</taxon>
        <taxon>ecological metagenomes</taxon>
    </lineage>
</organism>